<dbReference type="GO" id="GO:0016020">
    <property type="term" value="C:membrane"/>
    <property type="evidence" value="ECO:0007669"/>
    <property type="project" value="UniProtKB-SubCell"/>
</dbReference>
<evidence type="ECO:0000256" key="8">
    <source>
        <dbReference type="SAM" id="Phobius"/>
    </source>
</evidence>
<accession>A0A841TWB9</accession>
<proteinExistence type="inferred from homology"/>
<keyword evidence="3" id="KW-0813">Transport</keyword>
<evidence type="ECO:0000256" key="6">
    <source>
        <dbReference type="ARBA" id="ARBA00022989"/>
    </source>
</evidence>
<reference evidence="9 10" key="1">
    <citation type="submission" date="2020-08" db="EMBL/GenBank/DDBJ databases">
        <title>Cohnella phylogeny.</title>
        <authorList>
            <person name="Dunlap C."/>
        </authorList>
    </citation>
    <scope>NUCLEOTIDE SEQUENCE [LARGE SCALE GENOMIC DNA]</scope>
    <source>
        <strain evidence="9 10">DSM 25239</strain>
    </source>
</reference>
<feature type="transmembrane region" description="Helical" evidence="8">
    <location>
        <begin position="104"/>
        <end position="127"/>
    </location>
</feature>
<keyword evidence="5 8" id="KW-0812">Transmembrane</keyword>
<name>A0A841TWB9_9BACL</name>
<feature type="transmembrane region" description="Helical" evidence="8">
    <location>
        <begin position="270"/>
        <end position="294"/>
    </location>
</feature>
<feature type="transmembrane region" description="Helical" evidence="8">
    <location>
        <begin position="12"/>
        <end position="30"/>
    </location>
</feature>
<evidence type="ECO:0000256" key="4">
    <source>
        <dbReference type="ARBA" id="ARBA00022544"/>
    </source>
</evidence>
<evidence type="ECO:0000256" key="7">
    <source>
        <dbReference type="ARBA" id="ARBA00023136"/>
    </source>
</evidence>
<comment type="caution">
    <text evidence="9">The sequence shown here is derived from an EMBL/GenBank/DDBJ whole genome shotgun (WGS) entry which is preliminary data.</text>
</comment>
<evidence type="ECO:0000256" key="3">
    <source>
        <dbReference type="ARBA" id="ARBA00022448"/>
    </source>
</evidence>
<keyword evidence="4" id="KW-0309">Germination</keyword>
<evidence type="ECO:0000313" key="9">
    <source>
        <dbReference type="EMBL" id="MBB6692827.1"/>
    </source>
</evidence>
<feature type="transmembrane region" description="Helical" evidence="8">
    <location>
        <begin position="306"/>
        <end position="324"/>
    </location>
</feature>
<gene>
    <name evidence="9" type="ORF">H7B90_15565</name>
</gene>
<comment type="subcellular location">
    <subcellularLocation>
        <location evidence="1">Membrane</location>
        <topology evidence="1">Multi-pass membrane protein</topology>
    </subcellularLocation>
</comment>
<feature type="transmembrane region" description="Helical" evidence="8">
    <location>
        <begin position="69"/>
        <end position="92"/>
    </location>
</feature>
<keyword evidence="6 8" id="KW-1133">Transmembrane helix</keyword>
<dbReference type="EMBL" id="JACJVR010000059">
    <property type="protein sequence ID" value="MBB6692827.1"/>
    <property type="molecule type" value="Genomic_DNA"/>
</dbReference>
<dbReference type="PANTHER" id="PTHR34975">
    <property type="entry name" value="SPORE GERMINATION PROTEIN A2"/>
    <property type="match status" value="1"/>
</dbReference>
<dbReference type="NCBIfam" id="TIGR00912">
    <property type="entry name" value="2A0309"/>
    <property type="match status" value="1"/>
</dbReference>
<organism evidence="9 10">
    <name type="scientific">Cohnella xylanilytica</name>
    <dbReference type="NCBI Taxonomy" id="557555"/>
    <lineage>
        <taxon>Bacteria</taxon>
        <taxon>Bacillati</taxon>
        <taxon>Bacillota</taxon>
        <taxon>Bacilli</taxon>
        <taxon>Bacillales</taxon>
        <taxon>Paenibacillaceae</taxon>
        <taxon>Cohnella</taxon>
    </lineage>
</organism>
<feature type="transmembrane region" description="Helical" evidence="8">
    <location>
        <begin position="36"/>
        <end position="57"/>
    </location>
</feature>
<evidence type="ECO:0000256" key="1">
    <source>
        <dbReference type="ARBA" id="ARBA00004141"/>
    </source>
</evidence>
<feature type="transmembrane region" description="Helical" evidence="8">
    <location>
        <begin position="136"/>
        <end position="165"/>
    </location>
</feature>
<evidence type="ECO:0000256" key="5">
    <source>
        <dbReference type="ARBA" id="ARBA00022692"/>
    </source>
</evidence>
<dbReference type="PANTHER" id="PTHR34975:SF2">
    <property type="entry name" value="SPORE GERMINATION PROTEIN A2"/>
    <property type="match status" value="1"/>
</dbReference>
<comment type="similarity">
    <text evidence="2">Belongs to the amino acid-polyamine-organocation (APC) superfamily. Spore germination protein (SGP) (TC 2.A.3.9) family.</text>
</comment>
<protein>
    <submittedName>
        <fullName evidence="9">GerAB/ArcD/ProY family transporter</fullName>
    </submittedName>
</protein>
<evidence type="ECO:0000256" key="2">
    <source>
        <dbReference type="ARBA" id="ARBA00007998"/>
    </source>
</evidence>
<dbReference type="GO" id="GO:0009847">
    <property type="term" value="P:spore germination"/>
    <property type="evidence" value="ECO:0007669"/>
    <property type="project" value="InterPro"/>
</dbReference>
<evidence type="ECO:0000313" key="10">
    <source>
        <dbReference type="Proteomes" id="UP000553776"/>
    </source>
</evidence>
<dbReference type="AlphaFoldDB" id="A0A841TWB9"/>
<dbReference type="Pfam" id="PF03845">
    <property type="entry name" value="Spore_permease"/>
    <property type="match status" value="1"/>
</dbReference>
<feature type="transmembrane region" description="Helical" evidence="8">
    <location>
        <begin position="219"/>
        <end position="245"/>
    </location>
</feature>
<keyword evidence="7 8" id="KW-0472">Membrane</keyword>
<dbReference type="InterPro" id="IPR004761">
    <property type="entry name" value="Spore_GerAB"/>
</dbReference>
<keyword evidence="10" id="KW-1185">Reference proteome</keyword>
<sequence length="368" mass="40961">MERQTVTVSSLAIAFALFEVGSTTLFLIGAEANQDAWIAMSLAAAIGFVLLMLYMAIYRADPHRDLFALCRFYLGRWLGNAFGFSFAAYFAYEASRNLRDLAELTMLILLNRTPLFVLLTITVLVVANTARYGAKVLFYTCLVLLPMMAVSYLFLNIMFVSMNLIRFQNMLPVLENGWGPIWQAAVPRIVSFPFGQSVLFLVFFPLAKASFSRLRSAVYVSYAVIAVVLIFLNQVNILVLGTGIAKNSMVPLLESVQLIEFANVFERMDIFFVLVLFLGLGIKMAAFLIGATTGLHKVTGIGYKKCVPLIGGAVYALSFSSPNYVHHIWLGKVVTYWDPLFQIALPAILLIVIWARHSKKASVLKKSE</sequence>
<dbReference type="Proteomes" id="UP000553776">
    <property type="component" value="Unassembled WGS sequence"/>
</dbReference>
<feature type="transmembrane region" description="Helical" evidence="8">
    <location>
        <begin position="336"/>
        <end position="355"/>
    </location>
</feature>
<feature type="transmembrane region" description="Helical" evidence="8">
    <location>
        <begin position="185"/>
        <end position="207"/>
    </location>
</feature>